<evidence type="ECO:0000256" key="4">
    <source>
        <dbReference type="ARBA" id="ARBA00022786"/>
    </source>
</evidence>
<dbReference type="InterPro" id="IPR001680">
    <property type="entry name" value="WD40_rpt"/>
</dbReference>
<comment type="pathway">
    <text evidence="1">Protein modification; protein ubiquitination.</text>
</comment>
<dbReference type="EMBL" id="KV441408">
    <property type="protein sequence ID" value="OAF55600.2"/>
    <property type="molecule type" value="Genomic_DNA"/>
</dbReference>
<dbReference type="AlphaFoldDB" id="A0A177A1Y6"/>
<gene>
    <name evidence="8" type="ORF">VC83_07612</name>
</gene>
<dbReference type="InterPro" id="IPR036322">
    <property type="entry name" value="WD40_repeat_dom_sf"/>
</dbReference>
<dbReference type="GO" id="GO:0043161">
    <property type="term" value="P:proteasome-mediated ubiquitin-dependent protein catabolic process"/>
    <property type="evidence" value="ECO:0007669"/>
    <property type="project" value="TreeGrafter"/>
</dbReference>
<feature type="repeat" description="WD" evidence="6">
    <location>
        <begin position="280"/>
        <end position="321"/>
    </location>
</feature>
<dbReference type="GO" id="GO:0030674">
    <property type="term" value="F:protein-macromolecule adaptor activity"/>
    <property type="evidence" value="ECO:0007669"/>
    <property type="project" value="TreeGrafter"/>
</dbReference>
<comment type="similarity">
    <text evidence="5">Belongs to the WD repeat cdt2 family.</text>
</comment>
<feature type="region of interest" description="Disordered" evidence="7">
    <location>
        <begin position="1"/>
        <end position="33"/>
    </location>
</feature>
<keyword evidence="3" id="KW-0677">Repeat</keyword>
<evidence type="ECO:0000313" key="8">
    <source>
        <dbReference type="EMBL" id="OAF55600.2"/>
    </source>
</evidence>
<organism evidence="8">
    <name type="scientific">Pseudogymnoascus destructans</name>
    <dbReference type="NCBI Taxonomy" id="655981"/>
    <lineage>
        <taxon>Eukaryota</taxon>
        <taxon>Fungi</taxon>
        <taxon>Dikarya</taxon>
        <taxon>Ascomycota</taxon>
        <taxon>Pezizomycotina</taxon>
        <taxon>Leotiomycetes</taxon>
        <taxon>Thelebolales</taxon>
        <taxon>Thelebolaceae</taxon>
        <taxon>Pseudogymnoascus</taxon>
    </lineage>
</organism>
<dbReference type="eggNOG" id="KOG0321">
    <property type="taxonomic scope" value="Eukaryota"/>
</dbReference>
<dbReference type="Gene3D" id="2.130.10.10">
    <property type="entry name" value="YVTN repeat-like/Quinoprotein amine dehydrogenase"/>
    <property type="match status" value="2"/>
</dbReference>
<dbReference type="PANTHER" id="PTHR22852:SF0">
    <property type="entry name" value="DENTICLELESS PROTEIN HOMOLOG"/>
    <property type="match status" value="1"/>
</dbReference>
<dbReference type="Pfam" id="PF00400">
    <property type="entry name" value="WD40"/>
    <property type="match status" value="3"/>
</dbReference>
<accession>A0A177A1Y6</accession>
<dbReference type="OrthoDB" id="2096344at2759"/>
<keyword evidence="4" id="KW-0833">Ubl conjugation pathway</keyword>
<dbReference type="InterPro" id="IPR015943">
    <property type="entry name" value="WD40/YVTN_repeat-like_dom_sf"/>
</dbReference>
<feature type="region of interest" description="Disordered" evidence="7">
    <location>
        <begin position="598"/>
        <end position="618"/>
    </location>
</feature>
<dbReference type="RefSeq" id="XP_024320900.1">
    <property type="nucleotide sequence ID" value="XM_024471179.1"/>
</dbReference>
<evidence type="ECO:0000256" key="7">
    <source>
        <dbReference type="SAM" id="MobiDB-lite"/>
    </source>
</evidence>
<dbReference type="SUPFAM" id="SSF50978">
    <property type="entry name" value="WD40 repeat-like"/>
    <property type="match status" value="1"/>
</dbReference>
<dbReference type="PROSITE" id="PS50082">
    <property type="entry name" value="WD_REPEATS_2"/>
    <property type="match status" value="2"/>
</dbReference>
<dbReference type="PANTHER" id="PTHR22852">
    <property type="entry name" value="LETHAL 2 DENTICLELESS PROTEIN RETINOIC ACID-REGULATED NUCLEAR MATRIX-ASSOCIATED PROTEIN"/>
    <property type="match status" value="1"/>
</dbReference>
<dbReference type="InterPro" id="IPR019775">
    <property type="entry name" value="WD40_repeat_CS"/>
</dbReference>
<evidence type="ECO:0000256" key="6">
    <source>
        <dbReference type="PROSITE-ProRule" id="PRU00221"/>
    </source>
</evidence>
<dbReference type="InterPro" id="IPR051865">
    <property type="entry name" value="WD-repeat_CDT2_adapter"/>
</dbReference>
<evidence type="ECO:0000256" key="2">
    <source>
        <dbReference type="ARBA" id="ARBA00022574"/>
    </source>
</evidence>
<feature type="region of interest" description="Disordered" evidence="7">
    <location>
        <begin position="689"/>
        <end position="711"/>
    </location>
</feature>
<feature type="region of interest" description="Disordered" evidence="7">
    <location>
        <begin position="405"/>
        <end position="425"/>
    </location>
</feature>
<dbReference type="GO" id="GO:0005634">
    <property type="term" value="C:nucleus"/>
    <property type="evidence" value="ECO:0007669"/>
    <property type="project" value="TreeGrafter"/>
</dbReference>
<dbReference type="PROSITE" id="PS00678">
    <property type="entry name" value="WD_REPEATS_1"/>
    <property type="match status" value="1"/>
</dbReference>
<protein>
    <submittedName>
        <fullName evidence="8">Uncharacterized protein</fullName>
    </submittedName>
</protein>
<proteinExistence type="inferred from homology"/>
<evidence type="ECO:0000256" key="5">
    <source>
        <dbReference type="ARBA" id="ARBA00038344"/>
    </source>
</evidence>
<name>A0A177A1Y6_9PEZI</name>
<evidence type="ECO:0000256" key="1">
    <source>
        <dbReference type="ARBA" id="ARBA00004906"/>
    </source>
</evidence>
<sequence>MAPQGESSKEKRLTSITPRKFTRFFTPRSHGPSAAGSLRRILFDVTAPANNRRGVQSSPIRPLNTIADQENSPISFTRDMKRRKLLHTPEPTLAEKSSPCDDPFSSYAGDMTPEYGLSSSFAAEGFERSTCELSTHPDCGDDTPRCTVSEEPSTGRYALPIRRLASRGLAGNLLRSRHCSIPSRRHDTSSPISSMKSNLPCECKLILCLDWQDETAPFYSRPEDTHFCSSIEGPDRCIPFCVASCNTNSLMAVGDEEGRIRILESAKGSQPAFKDIYVSFRPHSNAIIDMCFSQDDSLIATASGDQTSRVIDMATQTTISVLSNHTASLKQVRFQPGAANNSVLATSSRDGSVQIWDLRCKGMEGPVQSIQIPLDPLDNPLQPSPPSRLNYGAVINSIYQAHAPSRSLPPLTSTDGPTRGEIPGRAGDVSVTALTFLPAGHEHLLLTASESNATVKLWDIRSLQRPRRPPTAISSTALPRSHSQWRHFGVSSLNISGDGSRLYSLCKDNTVYAYSMAHLILGRAPDLASRNPPRRHALAREQEGLGPLYGFRHKKLHVTSFYVKSALREAREGKKEMLAVGSSDGCTILFPTDERYHRRGGAAPSSAAVDTESDDGQPQLPLLRTQSEAPRVADDIPIYTNGTPLVRGHDREVGALTWTAGGELVTVGDDFLVRCWREGEGARDLRMGGEEGGRRWGAGWADVEGSYDDDE</sequence>
<dbReference type="SMART" id="SM00320">
    <property type="entry name" value="WD40"/>
    <property type="match status" value="6"/>
</dbReference>
<dbReference type="VEuPathDB" id="FungiDB:GMDG_04892"/>
<feature type="repeat" description="WD" evidence="6">
    <location>
        <begin position="322"/>
        <end position="359"/>
    </location>
</feature>
<evidence type="ECO:0000256" key="3">
    <source>
        <dbReference type="ARBA" id="ARBA00022737"/>
    </source>
</evidence>
<reference evidence="8" key="1">
    <citation type="submission" date="2016-03" db="EMBL/GenBank/DDBJ databases">
        <title>Updated assembly of Pseudogymnoascus destructans, the fungus causing white-nose syndrome of bats.</title>
        <authorList>
            <person name="Palmer J.M."/>
            <person name="Drees K.P."/>
            <person name="Foster J.T."/>
            <person name="Lindner D.L."/>
        </authorList>
    </citation>
    <scope>NUCLEOTIDE SEQUENCE [LARGE SCALE GENOMIC DNA]</scope>
    <source>
        <strain evidence="8">20631-21</strain>
    </source>
</reference>
<keyword evidence="2 6" id="KW-0853">WD repeat</keyword>
<dbReference type="GeneID" id="36290657"/>
<dbReference type="Proteomes" id="UP000077154">
    <property type="component" value="Unassembled WGS sequence"/>
</dbReference>
<dbReference type="PROSITE" id="PS50294">
    <property type="entry name" value="WD_REPEATS_REGION"/>
    <property type="match status" value="1"/>
</dbReference>